<dbReference type="EMBL" id="CM047941">
    <property type="protein sequence ID" value="KAI9902417.1"/>
    <property type="molecule type" value="Genomic_DNA"/>
</dbReference>
<reference evidence="1" key="1">
    <citation type="submission" date="2022-10" db="EMBL/GenBank/DDBJ databases">
        <title>Complete Genome of Trichothecium roseum strain YXFP-22015, a Plant Pathogen Isolated from Citrus.</title>
        <authorList>
            <person name="Wang Y."/>
            <person name="Zhu L."/>
        </authorList>
    </citation>
    <scope>NUCLEOTIDE SEQUENCE</scope>
    <source>
        <strain evidence="1">YXFP-22015</strain>
    </source>
</reference>
<organism evidence="1 2">
    <name type="scientific">Trichothecium roseum</name>
    <dbReference type="NCBI Taxonomy" id="47278"/>
    <lineage>
        <taxon>Eukaryota</taxon>
        <taxon>Fungi</taxon>
        <taxon>Dikarya</taxon>
        <taxon>Ascomycota</taxon>
        <taxon>Pezizomycotina</taxon>
        <taxon>Sordariomycetes</taxon>
        <taxon>Hypocreomycetidae</taxon>
        <taxon>Hypocreales</taxon>
        <taxon>Hypocreales incertae sedis</taxon>
        <taxon>Trichothecium</taxon>
    </lineage>
</organism>
<protein>
    <submittedName>
        <fullName evidence="1">Uncharacterized protein</fullName>
    </submittedName>
</protein>
<evidence type="ECO:0000313" key="2">
    <source>
        <dbReference type="Proteomes" id="UP001163324"/>
    </source>
</evidence>
<sequence length="321" mass="37517">MATRRAQRQRTKFILATIAVFFFILYFRGRIQGPTDRPHARGTTRRVRPGPNSVEMVVASMKHENITWLDDYLHDWKKNIYVVDDSHAPLTVPVNKGREAMVFLTYIIDRYDTLPGNIIFHHAERFQWHNDHPDYDALPLLQRFRFERLRSEGYVNLRCAWVLGCPVEIRPLIDDTAPSQFEPVHAKHVYKDAFEELFPHMAVPEEVGVTCCSQFAVRREAVWQKPREEYVRYRDWLTTSPLGDDLSGRVLEYSWHLIFGKESVHCPDAETCYCETYGMCDMKCDEDQCQGQYTLPPFATLPPGWPKLGWDSEDRGWAGQE</sequence>
<gene>
    <name evidence="1" type="ORF">N3K66_001769</name>
</gene>
<name>A0ACC0V7P2_9HYPO</name>
<keyword evidence="2" id="KW-1185">Reference proteome</keyword>
<dbReference type="Proteomes" id="UP001163324">
    <property type="component" value="Chromosome 2"/>
</dbReference>
<comment type="caution">
    <text evidence="1">The sequence shown here is derived from an EMBL/GenBank/DDBJ whole genome shotgun (WGS) entry which is preliminary data.</text>
</comment>
<evidence type="ECO:0000313" key="1">
    <source>
        <dbReference type="EMBL" id="KAI9902417.1"/>
    </source>
</evidence>
<accession>A0ACC0V7P2</accession>
<proteinExistence type="predicted"/>